<reference evidence="2" key="1">
    <citation type="journal article" date="2020" name="New Phytol.">
        <title>Comparative genomics reveals dynamic genome evolution in host specialist ectomycorrhizal fungi.</title>
        <authorList>
            <person name="Lofgren L.A."/>
            <person name="Nguyen N.H."/>
            <person name="Vilgalys R."/>
            <person name="Ruytinx J."/>
            <person name="Liao H.L."/>
            <person name="Branco S."/>
            <person name="Kuo A."/>
            <person name="LaButti K."/>
            <person name="Lipzen A."/>
            <person name="Andreopoulos W."/>
            <person name="Pangilinan J."/>
            <person name="Riley R."/>
            <person name="Hundley H."/>
            <person name="Na H."/>
            <person name="Barry K."/>
            <person name="Grigoriev I.V."/>
            <person name="Stajich J.E."/>
            <person name="Kennedy P.G."/>
        </authorList>
    </citation>
    <scope>NUCLEOTIDE SEQUENCE</scope>
    <source>
        <strain evidence="2">FC423</strain>
    </source>
</reference>
<evidence type="ECO:0000256" key="1">
    <source>
        <dbReference type="SAM" id="MobiDB-lite"/>
    </source>
</evidence>
<protein>
    <submittedName>
        <fullName evidence="2">Uncharacterized protein</fullName>
    </submittedName>
</protein>
<feature type="compositionally biased region" description="Polar residues" evidence="1">
    <location>
        <begin position="137"/>
        <end position="151"/>
    </location>
</feature>
<feature type="compositionally biased region" description="Polar residues" evidence="1">
    <location>
        <begin position="747"/>
        <end position="759"/>
    </location>
</feature>
<comment type="caution">
    <text evidence="2">The sequence shown here is derived from an EMBL/GenBank/DDBJ whole genome shotgun (WGS) entry which is preliminary data.</text>
</comment>
<accession>A0A9P7EVC1</accession>
<dbReference type="RefSeq" id="XP_041287015.1">
    <property type="nucleotide sequence ID" value="XM_041442298.1"/>
</dbReference>
<name>A0A9P7EVC1_9AGAM</name>
<organism evidence="2 3">
    <name type="scientific">Suillus discolor</name>
    <dbReference type="NCBI Taxonomy" id="1912936"/>
    <lineage>
        <taxon>Eukaryota</taxon>
        <taxon>Fungi</taxon>
        <taxon>Dikarya</taxon>
        <taxon>Basidiomycota</taxon>
        <taxon>Agaricomycotina</taxon>
        <taxon>Agaricomycetes</taxon>
        <taxon>Agaricomycetidae</taxon>
        <taxon>Boletales</taxon>
        <taxon>Suillineae</taxon>
        <taxon>Suillaceae</taxon>
        <taxon>Suillus</taxon>
    </lineage>
</organism>
<evidence type="ECO:0000313" key="2">
    <source>
        <dbReference type="EMBL" id="KAG2092924.1"/>
    </source>
</evidence>
<gene>
    <name evidence="2" type="ORF">F5147DRAFT_779487</name>
</gene>
<feature type="compositionally biased region" description="Basic and acidic residues" evidence="1">
    <location>
        <begin position="760"/>
        <end position="772"/>
    </location>
</feature>
<dbReference type="Proteomes" id="UP000823399">
    <property type="component" value="Unassembled WGS sequence"/>
</dbReference>
<dbReference type="GeneID" id="64704557"/>
<dbReference type="OrthoDB" id="2670005at2759"/>
<dbReference type="AlphaFoldDB" id="A0A9P7EVC1"/>
<feature type="compositionally biased region" description="Basic and acidic residues" evidence="1">
    <location>
        <begin position="114"/>
        <end position="124"/>
    </location>
</feature>
<feature type="compositionally biased region" description="Basic and acidic residues" evidence="1">
    <location>
        <begin position="23"/>
        <end position="34"/>
    </location>
</feature>
<proteinExistence type="predicted"/>
<feature type="region of interest" description="Disordered" evidence="1">
    <location>
        <begin position="1"/>
        <end position="151"/>
    </location>
</feature>
<evidence type="ECO:0000313" key="3">
    <source>
        <dbReference type="Proteomes" id="UP000823399"/>
    </source>
</evidence>
<feature type="region of interest" description="Disordered" evidence="1">
    <location>
        <begin position="695"/>
        <end position="778"/>
    </location>
</feature>
<feature type="region of interest" description="Disordered" evidence="1">
    <location>
        <begin position="166"/>
        <end position="195"/>
    </location>
</feature>
<feature type="region of interest" description="Disordered" evidence="1">
    <location>
        <begin position="571"/>
        <end position="647"/>
    </location>
</feature>
<feature type="compositionally biased region" description="Basic and acidic residues" evidence="1">
    <location>
        <begin position="620"/>
        <end position="637"/>
    </location>
</feature>
<sequence length="778" mass="88564">MDEDDDMVIVGDNDVHDDDGNEDHEHSQANKNEEHEDEDEDFVCAKTSPDDIEGDSDNGAKATDEEPEDDENNEDLRCAKTSPGDFGPETSYTFSQAKREGPATSDQVYAYKSDGNEDPDHDHNSPPSPPTKRRKTSSAVKTTSANTSQDTTCSTTICTKHAHTSILHSSDNPTPAGIVFGPTPDNDPSEDEQELPGHLKRGRLCQEGINEAQELGWTTVEEAWVIGAKYGKSARSILIEAGLSIKHSWSESDWNAHQCWFMDNNLHKDKESIIDWKERQCKHYHAMGKEDGQWDTIHDYNITGGNTNQSRAKTILSMREDIARKLSAYSHLEGVEAVSCIFDTTQDEAAQQASSIVVGSDLISERLQHICAAVYGGVGAYEILLSKPNEPPRDHYRRIWPIMVLENTFQWRKLLDYAFQYKFMIKNWPDNVPPIGPEFNPHYLSSQHLKLLIIPFIKRKVHLYYEAELQTEAENLFELEKKKSKGKHRAQDHTVEDIMSKLDVTVPEIEFAAWPDDCLKQLQDKVPEMLDIPLVTSTLDVVLCKLVDSAKFKLSIPEDMLAVNEAHSDAPIPSTQEMLPRDHEPPVTLSPPTLPSNQRHSVNITPVHRREGSHPTRVPDVLDRESRPALPIRREEPTGGGKQQTSLPFKAKKISWADPTLARCMEERPPHSHNGTDLECEPYHCREDRNFAAPNRRREYSRSPPVYPERDEHSHTRYYRPIYRQCESSPFADDEDYSYPPHHTYSHRPNQADDNSQRFQVRETGDSYREDGPLQFRY</sequence>
<dbReference type="EMBL" id="JABBWM010000087">
    <property type="protein sequence ID" value="KAG2092924.1"/>
    <property type="molecule type" value="Genomic_DNA"/>
</dbReference>
<keyword evidence="3" id="KW-1185">Reference proteome</keyword>